<proteinExistence type="predicted"/>
<keyword evidence="1" id="KW-0597">Phosphoprotein</keyword>
<dbReference type="PROSITE" id="PS50110">
    <property type="entry name" value="RESPONSE_REGULATORY"/>
    <property type="match status" value="1"/>
</dbReference>
<dbReference type="InterPro" id="IPR029787">
    <property type="entry name" value="Nucleotide_cyclase"/>
</dbReference>
<dbReference type="GO" id="GO:0009190">
    <property type="term" value="P:cyclic nucleotide biosynthetic process"/>
    <property type="evidence" value="ECO:0007669"/>
    <property type="project" value="InterPro"/>
</dbReference>
<sequence length="349" mass="39003">MKTKILVVDDESDLEALIRQKFRRQIRENKYEFFFAENGRKALEVLDSDPEIFLVLSDINMPEMDGLSLLVKISENNPLIQVVMVSAYGDMDNIRSAMNKGAYDFVCKPVNFEDLEVTMEKTIVHIKQIKETVDAIKENNILKMYVDDSVLNFMSKQEFANALTANETIEASVLFVDICGFTAITEKESADFVVNILNTYFDIIVKEIIAHNGYVDKFMGDAVMAVFKGEYHIDRAIDAALALVAQIDSIKTPVKGKEQDYLPKVALGIATGEVISGNIGSSTLKRLDYTVIGDVVNTAARLQAAASDSQILITEIAYLEVKDSFKCEEVGVLELKNKEFPVKCYAVLE</sequence>
<name>A0A2Z4G7B2_9BACT</name>
<dbReference type="OrthoDB" id="9806704at2"/>
<dbReference type="PROSITE" id="PS50125">
    <property type="entry name" value="GUANYLATE_CYCLASE_2"/>
    <property type="match status" value="1"/>
</dbReference>
<accession>A0A2Z4G7B2</accession>
<dbReference type="Gene3D" id="3.30.70.1230">
    <property type="entry name" value="Nucleotide cyclase"/>
    <property type="match status" value="1"/>
</dbReference>
<dbReference type="InterPro" id="IPR001054">
    <property type="entry name" value="A/G_cyclase"/>
</dbReference>
<dbReference type="KEGG" id="als:DJ013_01845"/>
<dbReference type="PANTHER" id="PTHR43081">
    <property type="entry name" value="ADENYLATE CYCLASE, TERMINAL-DIFFERENTIATION SPECIFIC-RELATED"/>
    <property type="match status" value="1"/>
</dbReference>
<dbReference type="CDD" id="cd17536">
    <property type="entry name" value="REC_YesN-like"/>
    <property type="match status" value="1"/>
</dbReference>
<dbReference type="GO" id="GO:0004016">
    <property type="term" value="F:adenylate cyclase activity"/>
    <property type="evidence" value="ECO:0007669"/>
    <property type="project" value="UniProtKB-ARBA"/>
</dbReference>
<dbReference type="AlphaFoldDB" id="A0A2Z4G7B2"/>
<dbReference type="GO" id="GO:0000160">
    <property type="term" value="P:phosphorelay signal transduction system"/>
    <property type="evidence" value="ECO:0007669"/>
    <property type="project" value="InterPro"/>
</dbReference>
<dbReference type="SMART" id="SM00044">
    <property type="entry name" value="CYCc"/>
    <property type="match status" value="1"/>
</dbReference>
<dbReference type="RefSeq" id="WP_111370085.1">
    <property type="nucleotide sequence ID" value="NZ_CP029480.1"/>
</dbReference>
<feature type="domain" description="Response regulatory" evidence="2">
    <location>
        <begin position="4"/>
        <end position="123"/>
    </location>
</feature>
<dbReference type="Pfam" id="PF00211">
    <property type="entry name" value="Guanylate_cyc"/>
    <property type="match status" value="1"/>
</dbReference>
<reference evidence="4 5" key="1">
    <citation type="submission" date="2018-05" db="EMBL/GenBank/DDBJ databases">
        <title>Complete genome sequence of Arcticibacterium luteifluviistationis SM1504T, a cytophagaceae bacterium isolated from Arctic surface seawater.</title>
        <authorList>
            <person name="Li Y."/>
            <person name="Qin Q.-L."/>
        </authorList>
    </citation>
    <scope>NUCLEOTIDE SEQUENCE [LARGE SCALE GENOMIC DNA]</scope>
    <source>
        <strain evidence="4 5">SM1504</strain>
    </source>
</reference>
<evidence type="ECO:0000259" key="3">
    <source>
        <dbReference type="PROSITE" id="PS50125"/>
    </source>
</evidence>
<dbReference type="EMBL" id="CP029480">
    <property type="protein sequence ID" value="AWV96983.1"/>
    <property type="molecule type" value="Genomic_DNA"/>
</dbReference>
<organism evidence="4 5">
    <name type="scientific">Arcticibacterium luteifluviistationis</name>
    <dbReference type="NCBI Taxonomy" id="1784714"/>
    <lineage>
        <taxon>Bacteria</taxon>
        <taxon>Pseudomonadati</taxon>
        <taxon>Bacteroidota</taxon>
        <taxon>Cytophagia</taxon>
        <taxon>Cytophagales</taxon>
        <taxon>Leadbetterellaceae</taxon>
        <taxon>Arcticibacterium</taxon>
    </lineage>
</organism>
<evidence type="ECO:0000256" key="1">
    <source>
        <dbReference type="PROSITE-ProRule" id="PRU00169"/>
    </source>
</evidence>
<dbReference type="SUPFAM" id="SSF52172">
    <property type="entry name" value="CheY-like"/>
    <property type="match status" value="1"/>
</dbReference>
<evidence type="ECO:0000259" key="2">
    <source>
        <dbReference type="PROSITE" id="PS50110"/>
    </source>
</evidence>
<dbReference type="SMART" id="SM00448">
    <property type="entry name" value="REC"/>
    <property type="match status" value="1"/>
</dbReference>
<evidence type="ECO:0000313" key="4">
    <source>
        <dbReference type="EMBL" id="AWV96983.1"/>
    </source>
</evidence>
<gene>
    <name evidence="4" type="ORF">DJ013_01845</name>
</gene>
<dbReference type="InterPro" id="IPR001789">
    <property type="entry name" value="Sig_transdc_resp-reg_receiver"/>
</dbReference>
<dbReference type="Proteomes" id="UP000249873">
    <property type="component" value="Chromosome"/>
</dbReference>
<dbReference type="Gene3D" id="3.40.50.2300">
    <property type="match status" value="1"/>
</dbReference>
<protein>
    <submittedName>
        <fullName evidence="4">Adenylate/guanylate cyclase domain-containing response regulator</fullName>
    </submittedName>
</protein>
<keyword evidence="5" id="KW-1185">Reference proteome</keyword>
<dbReference type="PANTHER" id="PTHR43081:SF1">
    <property type="entry name" value="ADENYLATE CYCLASE, TERMINAL-DIFFERENTIATION SPECIFIC"/>
    <property type="match status" value="1"/>
</dbReference>
<dbReference type="CDD" id="cd07302">
    <property type="entry name" value="CHD"/>
    <property type="match status" value="1"/>
</dbReference>
<feature type="domain" description="Guanylate cyclase" evidence="3">
    <location>
        <begin position="172"/>
        <end position="303"/>
    </location>
</feature>
<evidence type="ECO:0000313" key="5">
    <source>
        <dbReference type="Proteomes" id="UP000249873"/>
    </source>
</evidence>
<dbReference type="InterPro" id="IPR011006">
    <property type="entry name" value="CheY-like_superfamily"/>
</dbReference>
<dbReference type="SUPFAM" id="SSF55073">
    <property type="entry name" value="Nucleotide cyclase"/>
    <property type="match status" value="1"/>
</dbReference>
<feature type="modified residue" description="4-aspartylphosphate" evidence="1">
    <location>
        <position position="58"/>
    </location>
</feature>
<dbReference type="Pfam" id="PF00072">
    <property type="entry name" value="Response_reg"/>
    <property type="match status" value="1"/>
</dbReference>
<dbReference type="InterPro" id="IPR050697">
    <property type="entry name" value="Adenylyl/Guanylyl_Cyclase_3/4"/>
</dbReference>